<organism evidence="1 2">
    <name type="scientific">Cryobacterium melibiosiphilum</name>
    <dbReference type="NCBI Taxonomy" id="995039"/>
    <lineage>
        <taxon>Bacteria</taxon>
        <taxon>Bacillati</taxon>
        <taxon>Actinomycetota</taxon>
        <taxon>Actinomycetes</taxon>
        <taxon>Micrococcales</taxon>
        <taxon>Microbacteriaceae</taxon>
        <taxon>Cryobacterium</taxon>
    </lineage>
</organism>
<dbReference type="Proteomes" id="UP000272015">
    <property type="component" value="Unassembled WGS sequence"/>
</dbReference>
<dbReference type="AlphaFoldDB" id="A0A3A5MDL1"/>
<sequence>MVLVVALGVLADLVAILLDPPLLVLALALGMLLAMREVSEHVPTNRLTVDDARDAARIVGLHIATTLDNRRDAVGTPVPGRSLH</sequence>
<protein>
    <submittedName>
        <fullName evidence="1">Uncharacterized protein</fullName>
    </submittedName>
</protein>
<dbReference type="EMBL" id="QZVS01000091">
    <property type="protein sequence ID" value="RJT87255.1"/>
    <property type="molecule type" value="Genomic_DNA"/>
</dbReference>
<name>A0A3A5MDL1_9MICO</name>
<proteinExistence type="predicted"/>
<keyword evidence="2" id="KW-1185">Reference proteome</keyword>
<evidence type="ECO:0000313" key="2">
    <source>
        <dbReference type="Proteomes" id="UP000272015"/>
    </source>
</evidence>
<gene>
    <name evidence="1" type="ORF">D6T64_16060</name>
</gene>
<accession>A0A3A5MDL1</accession>
<comment type="caution">
    <text evidence="1">The sequence shown here is derived from an EMBL/GenBank/DDBJ whole genome shotgun (WGS) entry which is preliminary data.</text>
</comment>
<reference evidence="1 2" key="1">
    <citation type="submission" date="2018-09" db="EMBL/GenBank/DDBJ databases">
        <title>Novel species of Cryobacterium.</title>
        <authorList>
            <person name="Liu Q."/>
            <person name="Xin Y.-H."/>
        </authorList>
    </citation>
    <scope>NUCLEOTIDE SEQUENCE [LARGE SCALE GENOMIC DNA]</scope>
    <source>
        <strain evidence="1 2">Hh39</strain>
    </source>
</reference>
<evidence type="ECO:0000313" key="1">
    <source>
        <dbReference type="EMBL" id="RJT87255.1"/>
    </source>
</evidence>